<feature type="region of interest" description="Disordered" evidence="1">
    <location>
        <begin position="1"/>
        <end position="37"/>
    </location>
</feature>
<gene>
    <name evidence="2" type="ORF">PHLGIDRAFT_119578</name>
</gene>
<evidence type="ECO:0000256" key="1">
    <source>
        <dbReference type="SAM" id="MobiDB-lite"/>
    </source>
</evidence>
<evidence type="ECO:0000313" key="2">
    <source>
        <dbReference type="EMBL" id="KIP05746.1"/>
    </source>
</evidence>
<feature type="compositionally biased region" description="Polar residues" evidence="1">
    <location>
        <begin position="60"/>
        <end position="69"/>
    </location>
</feature>
<reference evidence="2 3" key="1">
    <citation type="journal article" date="2014" name="PLoS Genet.">
        <title>Analysis of the Phlebiopsis gigantea genome, transcriptome and secretome provides insight into its pioneer colonization strategies of wood.</title>
        <authorList>
            <person name="Hori C."/>
            <person name="Ishida T."/>
            <person name="Igarashi K."/>
            <person name="Samejima M."/>
            <person name="Suzuki H."/>
            <person name="Master E."/>
            <person name="Ferreira P."/>
            <person name="Ruiz-Duenas F.J."/>
            <person name="Held B."/>
            <person name="Canessa P."/>
            <person name="Larrondo L.F."/>
            <person name="Schmoll M."/>
            <person name="Druzhinina I.S."/>
            <person name="Kubicek C.P."/>
            <person name="Gaskell J.A."/>
            <person name="Kersten P."/>
            <person name="St John F."/>
            <person name="Glasner J."/>
            <person name="Sabat G."/>
            <person name="Splinter BonDurant S."/>
            <person name="Syed K."/>
            <person name="Yadav J."/>
            <person name="Mgbeahuruike A.C."/>
            <person name="Kovalchuk A."/>
            <person name="Asiegbu F.O."/>
            <person name="Lackner G."/>
            <person name="Hoffmeister D."/>
            <person name="Rencoret J."/>
            <person name="Gutierrez A."/>
            <person name="Sun H."/>
            <person name="Lindquist E."/>
            <person name="Barry K."/>
            <person name="Riley R."/>
            <person name="Grigoriev I.V."/>
            <person name="Henrissat B."/>
            <person name="Kues U."/>
            <person name="Berka R.M."/>
            <person name="Martinez A.T."/>
            <person name="Covert S.F."/>
            <person name="Blanchette R.A."/>
            <person name="Cullen D."/>
        </authorList>
    </citation>
    <scope>NUCLEOTIDE SEQUENCE [LARGE SCALE GENOMIC DNA]</scope>
    <source>
        <strain evidence="2 3">11061_1 CR5-6</strain>
    </source>
</reference>
<feature type="compositionally biased region" description="Low complexity" evidence="1">
    <location>
        <begin position="94"/>
        <end position="107"/>
    </location>
</feature>
<feature type="compositionally biased region" description="Basic and acidic residues" evidence="1">
    <location>
        <begin position="114"/>
        <end position="123"/>
    </location>
</feature>
<feature type="compositionally biased region" description="Low complexity" evidence="1">
    <location>
        <begin position="15"/>
        <end position="28"/>
    </location>
</feature>
<accession>A0A0C3RW70</accession>
<name>A0A0C3RW70_PHLG1</name>
<dbReference type="AlphaFoldDB" id="A0A0C3RW70"/>
<feature type="region of interest" description="Disordered" evidence="1">
    <location>
        <begin position="94"/>
        <end position="123"/>
    </location>
</feature>
<dbReference type="EMBL" id="KN840535">
    <property type="protein sequence ID" value="KIP05746.1"/>
    <property type="molecule type" value="Genomic_DNA"/>
</dbReference>
<organism evidence="2 3">
    <name type="scientific">Phlebiopsis gigantea (strain 11061_1 CR5-6)</name>
    <name type="common">White-rot fungus</name>
    <name type="synonym">Peniophora gigantea</name>
    <dbReference type="NCBI Taxonomy" id="745531"/>
    <lineage>
        <taxon>Eukaryota</taxon>
        <taxon>Fungi</taxon>
        <taxon>Dikarya</taxon>
        <taxon>Basidiomycota</taxon>
        <taxon>Agaricomycotina</taxon>
        <taxon>Agaricomycetes</taxon>
        <taxon>Polyporales</taxon>
        <taxon>Phanerochaetaceae</taxon>
        <taxon>Phlebiopsis</taxon>
    </lineage>
</organism>
<feature type="region of interest" description="Disordered" evidence="1">
    <location>
        <begin position="49"/>
        <end position="69"/>
    </location>
</feature>
<protein>
    <submittedName>
        <fullName evidence="2">Uncharacterized protein</fullName>
    </submittedName>
</protein>
<proteinExistence type="predicted"/>
<evidence type="ECO:0000313" key="3">
    <source>
        <dbReference type="Proteomes" id="UP000053257"/>
    </source>
</evidence>
<keyword evidence="3" id="KW-1185">Reference proteome</keyword>
<dbReference type="Proteomes" id="UP000053257">
    <property type="component" value="Unassembled WGS sequence"/>
</dbReference>
<sequence>MCFHFDQYASYSDASTPRTPSPRTSISSDNFEHLSSSSKPAFAPLLLEHNDEHGMPKSSRPPSTCMASTRSRRALGIGAHLPLVPLALAPPGHLAVSSVGAPQAAPVHAPPPQHPDESPRDFPLRPPRWPRHDVLAAAAFHAQVAQRVRFASPTMYGKPFVLDVSMTTSPHHQPM</sequence>
<dbReference type="HOGENOM" id="CLU_1533136_0_0_1"/>